<gene>
    <name evidence="5" type="ORF">FHR72_000566</name>
</gene>
<dbReference type="SUPFAM" id="SSF46689">
    <property type="entry name" value="Homeodomain-like"/>
    <property type="match status" value="2"/>
</dbReference>
<dbReference type="AlphaFoldDB" id="A0A839Q034"/>
<evidence type="ECO:0000256" key="3">
    <source>
        <dbReference type="ARBA" id="ARBA00023163"/>
    </source>
</evidence>
<reference evidence="5 6" key="1">
    <citation type="submission" date="2020-08" db="EMBL/GenBank/DDBJ databases">
        <title>The Agave Microbiome: Exploring the role of microbial communities in plant adaptations to desert environments.</title>
        <authorList>
            <person name="Partida-Martinez L.P."/>
        </authorList>
    </citation>
    <scope>NUCLEOTIDE SEQUENCE [LARGE SCALE GENOMIC DNA]</scope>
    <source>
        <strain evidence="5 6">AT2.18</strain>
    </source>
</reference>
<dbReference type="PANTHER" id="PTHR46796">
    <property type="entry name" value="HTH-TYPE TRANSCRIPTIONAL ACTIVATOR RHAS-RELATED"/>
    <property type="match status" value="1"/>
</dbReference>
<dbReference type="InterPro" id="IPR018060">
    <property type="entry name" value="HTH_AraC"/>
</dbReference>
<evidence type="ECO:0000313" key="5">
    <source>
        <dbReference type="EMBL" id="MBB2989109.1"/>
    </source>
</evidence>
<keyword evidence="3" id="KW-0804">Transcription</keyword>
<name>A0A839Q034_MYCIR</name>
<evidence type="ECO:0000313" key="6">
    <source>
        <dbReference type="Proteomes" id="UP000550501"/>
    </source>
</evidence>
<dbReference type="Gene3D" id="1.10.10.60">
    <property type="entry name" value="Homeodomain-like"/>
    <property type="match status" value="1"/>
</dbReference>
<keyword evidence="2 5" id="KW-0238">DNA-binding</keyword>
<dbReference type="Pfam" id="PF12833">
    <property type="entry name" value="HTH_18"/>
    <property type="match status" value="1"/>
</dbReference>
<protein>
    <submittedName>
        <fullName evidence="5">AraC-like DNA-binding protein</fullName>
    </submittedName>
</protein>
<dbReference type="GO" id="GO:0003700">
    <property type="term" value="F:DNA-binding transcription factor activity"/>
    <property type="evidence" value="ECO:0007669"/>
    <property type="project" value="InterPro"/>
</dbReference>
<organism evidence="5 6">
    <name type="scientific">Mycolicibacterium iranicum</name>
    <name type="common">Mycobacterium iranicum</name>
    <dbReference type="NCBI Taxonomy" id="912594"/>
    <lineage>
        <taxon>Bacteria</taxon>
        <taxon>Bacillati</taxon>
        <taxon>Actinomycetota</taxon>
        <taxon>Actinomycetes</taxon>
        <taxon>Mycobacteriales</taxon>
        <taxon>Mycobacteriaceae</taxon>
        <taxon>Mycolicibacterium</taxon>
    </lineage>
</organism>
<feature type="domain" description="HTH araC/xylS-type" evidence="4">
    <location>
        <begin position="224"/>
        <end position="325"/>
    </location>
</feature>
<dbReference type="EMBL" id="JACHVU010000001">
    <property type="protein sequence ID" value="MBB2989109.1"/>
    <property type="molecule type" value="Genomic_DNA"/>
</dbReference>
<accession>A0A839Q034</accession>
<dbReference type="SMART" id="SM00342">
    <property type="entry name" value="HTH_ARAC"/>
    <property type="match status" value="1"/>
</dbReference>
<dbReference type="PANTHER" id="PTHR46796:SF12">
    <property type="entry name" value="HTH-TYPE DNA-BINDING TRANSCRIPTIONAL ACTIVATOR EUTR"/>
    <property type="match status" value="1"/>
</dbReference>
<dbReference type="PROSITE" id="PS01124">
    <property type="entry name" value="HTH_ARAC_FAMILY_2"/>
    <property type="match status" value="1"/>
</dbReference>
<dbReference type="GO" id="GO:0043565">
    <property type="term" value="F:sequence-specific DNA binding"/>
    <property type="evidence" value="ECO:0007669"/>
    <property type="project" value="InterPro"/>
</dbReference>
<comment type="caution">
    <text evidence="5">The sequence shown here is derived from an EMBL/GenBank/DDBJ whole genome shotgun (WGS) entry which is preliminary data.</text>
</comment>
<evidence type="ECO:0000256" key="1">
    <source>
        <dbReference type="ARBA" id="ARBA00023015"/>
    </source>
</evidence>
<dbReference type="Proteomes" id="UP000550501">
    <property type="component" value="Unassembled WGS sequence"/>
</dbReference>
<keyword evidence="6" id="KW-1185">Reference proteome</keyword>
<evidence type="ECO:0000259" key="4">
    <source>
        <dbReference type="PROSITE" id="PS01124"/>
    </source>
</evidence>
<proteinExistence type="predicted"/>
<dbReference type="RefSeq" id="WP_183466370.1">
    <property type="nucleotide sequence ID" value="NZ_JACHVU010000001.1"/>
</dbReference>
<keyword evidence="1" id="KW-0805">Transcription regulation</keyword>
<sequence length="325" mass="35763">MAGTREAMVDNGILIDTDDLGVAEQQLSDSFGAIHIRSSGDQPSTRTRIWRSYVGSLSVDDAELNYEMSFDMEPTDGLLLCRVRSGVLEETQHRQPARAHTTGDVVVYGGEEGRPFAGRVFHAHYHLLTIPRRALAEAAGLDGPETLSLQSSRPVTAAANQHLVDVVDHIRHGVLANTSAATEPLVGGAVMQYLAASVLASFPLGRTGETVRPTGDDDNPEALRRATAFVDDEAWRDISVCDIARAARVSVGSVHSMFRRHHRSTPTDYLRQVRLRHAHEALVAADPSGTSVEDIAHRWGFWRLERFRELYARTYGCDPESTLRS</sequence>
<evidence type="ECO:0000256" key="2">
    <source>
        <dbReference type="ARBA" id="ARBA00023125"/>
    </source>
</evidence>
<dbReference type="InterPro" id="IPR009057">
    <property type="entry name" value="Homeodomain-like_sf"/>
</dbReference>
<dbReference type="InterPro" id="IPR050204">
    <property type="entry name" value="AraC_XylS_family_regulators"/>
</dbReference>